<evidence type="ECO:0000259" key="6">
    <source>
        <dbReference type="Pfam" id="PF05198"/>
    </source>
</evidence>
<dbReference type="GO" id="GO:0003743">
    <property type="term" value="F:translation initiation factor activity"/>
    <property type="evidence" value="ECO:0007669"/>
    <property type="project" value="UniProtKB-KW"/>
</dbReference>
<sequence>MILTTYSGWIFIRFLFYIIIIWRCPTISKELSINDQIRDKELRIISETGEQLGIMSAREAQILANGKNLDLVKISPNAKPPVCKIMDYGKYKYEQARKEKEAKKKQKTIAVKEIRLRPGIESNDLNTKANNAIKFLKKGDKVKVELRFRGRELGHKDIGKEVMLKFIEIVKEFGEPVKAPAFEGNNMVVIIDPKKTNK</sequence>
<dbReference type="InterPro" id="IPR036788">
    <property type="entry name" value="T_IF-3_C_sf"/>
</dbReference>
<dbReference type="FunFam" id="3.10.20.80:FF:000001">
    <property type="entry name" value="Translation initiation factor IF-3"/>
    <property type="match status" value="1"/>
</dbReference>
<dbReference type="InterPro" id="IPR036787">
    <property type="entry name" value="T_IF-3_N_sf"/>
</dbReference>
<keyword evidence="4" id="KW-0812">Transmembrane</keyword>
<dbReference type="EMBL" id="AZMM01018809">
    <property type="protein sequence ID" value="ETJ16882.1"/>
    <property type="molecule type" value="Genomic_DNA"/>
</dbReference>
<dbReference type="InterPro" id="IPR019815">
    <property type="entry name" value="Translation_initiation_fac_3_C"/>
</dbReference>
<dbReference type="GO" id="GO:0032790">
    <property type="term" value="P:ribosome disassembly"/>
    <property type="evidence" value="ECO:0007669"/>
    <property type="project" value="TreeGrafter"/>
</dbReference>
<keyword evidence="4" id="KW-0472">Membrane</keyword>
<keyword evidence="2 7" id="KW-0396">Initiation factor</keyword>
<dbReference type="NCBIfam" id="TIGR00168">
    <property type="entry name" value="infC"/>
    <property type="match status" value="1"/>
</dbReference>
<evidence type="ECO:0000256" key="4">
    <source>
        <dbReference type="SAM" id="Phobius"/>
    </source>
</evidence>
<comment type="caution">
    <text evidence="7">The sequence shown here is derived from an EMBL/GenBank/DDBJ whole genome shotgun (WGS) entry which is preliminary data.</text>
</comment>
<dbReference type="SUPFAM" id="SSF54364">
    <property type="entry name" value="Translation initiation factor IF3, N-terminal domain"/>
    <property type="match status" value="1"/>
</dbReference>
<keyword evidence="4" id="KW-1133">Transmembrane helix</keyword>
<dbReference type="Gene3D" id="3.10.20.80">
    <property type="entry name" value="Translation initiation factor 3 (IF-3), N-terminal domain"/>
    <property type="match status" value="1"/>
</dbReference>
<dbReference type="PROSITE" id="PS00938">
    <property type="entry name" value="IF3"/>
    <property type="match status" value="1"/>
</dbReference>
<protein>
    <submittedName>
        <fullName evidence="7">Translation initiation factor IF-3</fullName>
    </submittedName>
</protein>
<dbReference type="GO" id="GO:0043022">
    <property type="term" value="F:ribosome binding"/>
    <property type="evidence" value="ECO:0007669"/>
    <property type="project" value="TreeGrafter"/>
</dbReference>
<dbReference type="PANTHER" id="PTHR10938:SF0">
    <property type="entry name" value="TRANSLATION INITIATION FACTOR IF-3, MITOCHONDRIAL"/>
    <property type="match status" value="1"/>
</dbReference>
<evidence type="ECO:0000256" key="2">
    <source>
        <dbReference type="ARBA" id="ARBA00022540"/>
    </source>
</evidence>
<evidence type="ECO:0000256" key="3">
    <source>
        <dbReference type="ARBA" id="ARBA00022917"/>
    </source>
</evidence>
<dbReference type="AlphaFoldDB" id="W1WFB2"/>
<feature type="domain" description="Translation initiation factor 3 C-terminal" evidence="5">
    <location>
        <begin position="109"/>
        <end position="194"/>
    </location>
</feature>
<comment type="similarity">
    <text evidence="1">Belongs to the IF-3 family.</text>
</comment>
<evidence type="ECO:0000259" key="5">
    <source>
        <dbReference type="Pfam" id="PF00707"/>
    </source>
</evidence>
<dbReference type="FunFam" id="3.30.110.10:FF:000001">
    <property type="entry name" value="Translation initiation factor IF-3"/>
    <property type="match status" value="1"/>
</dbReference>
<dbReference type="InterPro" id="IPR019813">
    <property type="entry name" value="Translation_initiation_fac3_CS"/>
</dbReference>
<evidence type="ECO:0000313" key="7">
    <source>
        <dbReference type="EMBL" id="ETJ16882.1"/>
    </source>
</evidence>
<dbReference type="SUPFAM" id="SSF55200">
    <property type="entry name" value="Translation initiation factor IF3, C-terminal domain"/>
    <property type="match status" value="1"/>
</dbReference>
<dbReference type="HAMAP" id="MF_00080">
    <property type="entry name" value="IF_3"/>
    <property type="match status" value="1"/>
</dbReference>
<dbReference type="GO" id="GO:0016020">
    <property type="term" value="C:membrane"/>
    <property type="evidence" value="ECO:0007669"/>
    <property type="project" value="TreeGrafter"/>
</dbReference>
<name>W1WFB2_9ZZZZ</name>
<dbReference type="PANTHER" id="PTHR10938">
    <property type="entry name" value="TRANSLATION INITIATION FACTOR IF-3"/>
    <property type="match status" value="1"/>
</dbReference>
<accession>W1WFB2</accession>
<dbReference type="InterPro" id="IPR019814">
    <property type="entry name" value="Translation_initiation_fac_3_N"/>
</dbReference>
<organism evidence="7">
    <name type="scientific">human gut metagenome</name>
    <dbReference type="NCBI Taxonomy" id="408170"/>
    <lineage>
        <taxon>unclassified sequences</taxon>
        <taxon>metagenomes</taxon>
        <taxon>organismal metagenomes</taxon>
    </lineage>
</organism>
<dbReference type="Pfam" id="PF00707">
    <property type="entry name" value="IF3_C"/>
    <property type="match status" value="1"/>
</dbReference>
<reference evidence="7" key="1">
    <citation type="submission" date="2013-12" db="EMBL/GenBank/DDBJ databases">
        <title>A Varibaculum cambriense genome reconstructed from a premature infant gut community with otherwise low bacterial novelty that shifts toward anaerobic metabolism during the third week of life.</title>
        <authorList>
            <person name="Brown C.T."/>
            <person name="Sharon I."/>
            <person name="Thomas B.C."/>
            <person name="Castelle C.J."/>
            <person name="Morowitz M.J."/>
            <person name="Banfield J.F."/>
        </authorList>
    </citation>
    <scope>NUCLEOTIDE SEQUENCE</scope>
</reference>
<dbReference type="GO" id="GO:0005829">
    <property type="term" value="C:cytosol"/>
    <property type="evidence" value="ECO:0007669"/>
    <property type="project" value="TreeGrafter"/>
</dbReference>
<gene>
    <name evidence="7" type="ORF">Q604_UNBc4C00028G0016</name>
</gene>
<proteinExistence type="inferred from homology"/>
<dbReference type="Pfam" id="PF05198">
    <property type="entry name" value="IF3_N"/>
    <property type="match status" value="1"/>
</dbReference>
<dbReference type="Gene3D" id="3.30.110.10">
    <property type="entry name" value="Translation initiation factor 3 (IF-3), C-terminal domain"/>
    <property type="match status" value="1"/>
</dbReference>
<feature type="domain" description="Translation initiation factor 3 N-terminal" evidence="6">
    <location>
        <begin position="33"/>
        <end position="102"/>
    </location>
</feature>
<feature type="transmembrane region" description="Helical" evidence="4">
    <location>
        <begin position="6"/>
        <end position="24"/>
    </location>
</feature>
<keyword evidence="3" id="KW-0648">Protein biosynthesis</keyword>
<evidence type="ECO:0000256" key="1">
    <source>
        <dbReference type="ARBA" id="ARBA00005439"/>
    </source>
</evidence>
<dbReference type="InterPro" id="IPR001288">
    <property type="entry name" value="Translation_initiation_fac_3"/>
</dbReference>